<dbReference type="CDD" id="cd00303">
    <property type="entry name" value="retropepsin_like"/>
    <property type="match status" value="1"/>
</dbReference>
<keyword evidence="2" id="KW-0862">Zinc</keyword>
<protein>
    <recommendedName>
        <fullName evidence="8">CCHC-type domain-containing protein</fullName>
    </recommendedName>
</protein>
<dbReference type="InterPro" id="IPR001995">
    <property type="entry name" value="Peptidase_A2_cat"/>
</dbReference>
<dbReference type="PROSITE" id="PS50175">
    <property type="entry name" value="ASP_PROT_RETROV"/>
    <property type="match status" value="1"/>
</dbReference>
<dbReference type="InterPro" id="IPR036875">
    <property type="entry name" value="Znf_CCHC_sf"/>
</dbReference>
<dbReference type="SMART" id="SM00343">
    <property type="entry name" value="ZnF_C2HC"/>
    <property type="match status" value="2"/>
</dbReference>
<dbReference type="GO" id="GO:0003676">
    <property type="term" value="F:nucleic acid binding"/>
    <property type="evidence" value="ECO:0007669"/>
    <property type="project" value="InterPro"/>
</dbReference>
<feature type="region of interest" description="Disordered" evidence="3">
    <location>
        <begin position="1"/>
        <end position="109"/>
    </location>
</feature>
<keyword evidence="2" id="KW-0479">Metal-binding</keyword>
<dbReference type="Proteomes" id="UP001430953">
    <property type="component" value="Unassembled WGS sequence"/>
</dbReference>
<dbReference type="InterPro" id="IPR018061">
    <property type="entry name" value="Retropepsins"/>
</dbReference>
<dbReference type="Pfam" id="PF00077">
    <property type="entry name" value="RVP"/>
    <property type="match status" value="1"/>
</dbReference>
<feature type="domain" description="Peptidase A2" evidence="5">
    <location>
        <begin position="516"/>
        <end position="552"/>
    </location>
</feature>
<keyword evidence="1" id="KW-0378">Hydrolase</keyword>
<dbReference type="InterPro" id="IPR021109">
    <property type="entry name" value="Peptidase_aspartic_dom_sf"/>
</dbReference>
<comment type="caution">
    <text evidence="6">The sequence shown here is derived from an EMBL/GenBank/DDBJ whole genome shotgun (WGS) entry which is preliminary data.</text>
</comment>
<dbReference type="EMBL" id="JADYXP020000003">
    <property type="protein sequence ID" value="KAL0128566.1"/>
    <property type="molecule type" value="Genomic_DNA"/>
</dbReference>
<evidence type="ECO:0000256" key="2">
    <source>
        <dbReference type="PROSITE-ProRule" id="PRU00047"/>
    </source>
</evidence>
<dbReference type="AlphaFoldDB" id="A0AAW2GP77"/>
<evidence type="ECO:0000313" key="6">
    <source>
        <dbReference type="EMBL" id="KAL0128566.1"/>
    </source>
</evidence>
<dbReference type="PROSITE" id="PS00141">
    <property type="entry name" value="ASP_PROTEASE"/>
    <property type="match status" value="1"/>
</dbReference>
<evidence type="ECO:0000313" key="7">
    <source>
        <dbReference type="Proteomes" id="UP001430953"/>
    </source>
</evidence>
<dbReference type="InterPro" id="IPR001969">
    <property type="entry name" value="Aspartic_peptidase_AS"/>
</dbReference>
<keyword evidence="2" id="KW-0863">Zinc-finger</keyword>
<evidence type="ECO:0000256" key="1">
    <source>
        <dbReference type="ARBA" id="ARBA00022801"/>
    </source>
</evidence>
<dbReference type="SUPFAM" id="SSF57756">
    <property type="entry name" value="Retrovirus zinc finger-like domains"/>
    <property type="match status" value="1"/>
</dbReference>
<dbReference type="InterPro" id="IPR001878">
    <property type="entry name" value="Znf_CCHC"/>
</dbReference>
<dbReference type="GO" id="GO:0004190">
    <property type="term" value="F:aspartic-type endopeptidase activity"/>
    <property type="evidence" value="ECO:0007669"/>
    <property type="project" value="InterPro"/>
</dbReference>
<dbReference type="SUPFAM" id="SSF50630">
    <property type="entry name" value="Acid proteases"/>
    <property type="match status" value="1"/>
</dbReference>
<keyword evidence="7" id="KW-1185">Reference proteome</keyword>
<feature type="compositionally biased region" description="Polar residues" evidence="3">
    <location>
        <begin position="44"/>
        <end position="56"/>
    </location>
</feature>
<evidence type="ECO:0008006" key="8">
    <source>
        <dbReference type="Google" id="ProtNLM"/>
    </source>
</evidence>
<proteinExistence type="predicted"/>
<feature type="domain" description="CCHC-type" evidence="4">
    <location>
        <begin position="374"/>
        <end position="389"/>
    </location>
</feature>
<evidence type="ECO:0000256" key="3">
    <source>
        <dbReference type="SAM" id="MobiDB-lite"/>
    </source>
</evidence>
<dbReference type="Gene3D" id="4.10.60.10">
    <property type="entry name" value="Zinc finger, CCHC-type"/>
    <property type="match status" value="1"/>
</dbReference>
<dbReference type="GO" id="GO:0008270">
    <property type="term" value="F:zinc ion binding"/>
    <property type="evidence" value="ECO:0007669"/>
    <property type="project" value="UniProtKB-KW"/>
</dbReference>
<dbReference type="Gene3D" id="2.40.70.10">
    <property type="entry name" value="Acid Proteases"/>
    <property type="match status" value="1"/>
</dbReference>
<reference evidence="6 7" key="1">
    <citation type="submission" date="2023-03" db="EMBL/GenBank/DDBJ databases">
        <title>High recombination rates correlate with genetic variation in Cardiocondyla obscurior ants.</title>
        <authorList>
            <person name="Errbii M."/>
        </authorList>
    </citation>
    <scope>NUCLEOTIDE SEQUENCE [LARGE SCALE GENOMIC DNA]</scope>
    <source>
        <strain evidence="6">Alpha-2009</strain>
        <tissue evidence="6">Whole body</tissue>
    </source>
</reference>
<feature type="compositionally biased region" description="Polar residues" evidence="3">
    <location>
        <begin position="99"/>
        <end position="109"/>
    </location>
</feature>
<evidence type="ECO:0000259" key="5">
    <source>
        <dbReference type="PROSITE" id="PS50175"/>
    </source>
</evidence>
<accession>A0AAW2GP77</accession>
<feature type="compositionally biased region" description="Basic and acidic residues" evidence="3">
    <location>
        <begin position="81"/>
        <end position="96"/>
    </location>
</feature>
<dbReference type="PROSITE" id="PS50158">
    <property type="entry name" value="ZF_CCHC"/>
    <property type="match status" value="1"/>
</dbReference>
<gene>
    <name evidence="6" type="ORF">PUN28_003721</name>
</gene>
<dbReference type="GO" id="GO:0006508">
    <property type="term" value="P:proteolysis"/>
    <property type="evidence" value="ECO:0007669"/>
    <property type="project" value="InterPro"/>
</dbReference>
<sequence>MSRKHAAKPTATWHTDVSNDSSDEFDDDPIATFENIERPDRQTRPSAQTTIRTANGKNFMLTITDEGHETENPGPSGSENPHQENTEEEERSEHAHSSPIANSKPEISQNDTTLMLLEAMQEINKRMDRMEAGLNAAKPELQLTRMIDQIPQVDDDEDARLTLEQSDEFVLLKEAVKIVPTFYGDAREVRDFTRSCEFAARRIKPTQVKLLLAEVLYTKLRGRALMRFETKKITNFRQFIKAIEKAYLQKERVVHLQVDFLKLKQRASESAQAFEARADRLTTDLYDALSDDAAYSHEQKLGIWNALQKQVLVVYQNGLHRHLQMIIRSRNYTSLSEVVAGATIEERQQGTPARVYSEHEKSYPLVNSRSSINCQKCGKRGHTGRECKNSRHANRFSLRRADANEKVNATSKYCTHCNINGHIREDCWKIHRRPTTSRNLTRATREASNNRRKREVNTTTRAYAQDADSSDEDRHLTTWATQTVRKHQVSQMMTQEKARGLKLITLPVKKAKQGKITFLLDSGATITIIKVGKLKGNTPLNEHKLTLTGVTGHKAITLGRIKATINLGRSKIIHKAHIVKDNFPVDYEGILGMDFLKKQGAVCDLKKSTLTMGNAV</sequence>
<evidence type="ECO:0000259" key="4">
    <source>
        <dbReference type="PROSITE" id="PS50158"/>
    </source>
</evidence>
<organism evidence="6 7">
    <name type="scientific">Cardiocondyla obscurior</name>
    <dbReference type="NCBI Taxonomy" id="286306"/>
    <lineage>
        <taxon>Eukaryota</taxon>
        <taxon>Metazoa</taxon>
        <taxon>Ecdysozoa</taxon>
        <taxon>Arthropoda</taxon>
        <taxon>Hexapoda</taxon>
        <taxon>Insecta</taxon>
        <taxon>Pterygota</taxon>
        <taxon>Neoptera</taxon>
        <taxon>Endopterygota</taxon>
        <taxon>Hymenoptera</taxon>
        <taxon>Apocrita</taxon>
        <taxon>Aculeata</taxon>
        <taxon>Formicoidea</taxon>
        <taxon>Formicidae</taxon>
        <taxon>Myrmicinae</taxon>
        <taxon>Cardiocondyla</taxon>
    </lineage>
</organism>
<name>A0AAW2GP77_9HYME</name>